<dbReference type="PROSITE" id="PS50005">
    <property type="entry name" value="TPR"/>
    <property type="match status" value="2"/>
</dbReference>
<dbReference type="Proteomes" id="UP000198953">
    <property type="component" value="Unassembled WGS sequence"/>
</dbReference>
<feature type="domain" description="OmpR/PhoB-type" evidence="7">
    <location>
        <begin position="1"/>
        <end position="89"/>
    </location>
</feature>
<dbReference type="SUPFAM" id="SSF48452">
    <property type="entry name" value="TPR-like"/>
    <property type="match status" value="4"/>
</dbReference>
<evidence type="ECO:0000256" key="3">
    <source>
        <dbReference type="ARBA" id="ARBA00023125"/>
    </source>
</evidence>
<dbReference type="InterPro" id="IPR016032">
    <property type="entry name" value="Sig_transdc_resp-reg_C-effctor"/>
</dbReference>
<dbReference type="STRING" id="46177.SAMN05660976_01011"/>
<dbReference type="SMART" id="SM00028">
    <property type="entry name" value="TPR"/>
    <property type="match status" value="7"/>
</dbReference>
<evidence type="ECO:0000256" key="4">
    <source>
        <dbReference type="ARBA" id="ARBA00023163"/>
    </source>
</evidence>
<dbReference type="CDD" id="cd15831">
    <property type="entry name" value="BTAD"/>
    <property type="match status" value="1"/>
</dbReference>
<evidence type="ECO:0000313" key="8">
    <source>
        <dbReference type="EMBL" id="SEK69254.1"/>
    </source>
</evidence>
<dbReference type="AlphaFoldDB" id="A0A1H7J4D7"/>
<gene>
    <name evidence="8" type="ORF">SAMN05660976_01011</name>
</gene>
<dbReference type="Gene3D" id="3.40.50.300">
    <property type="entry name" value="P-loop containing nucleotide triphosphate hydrolases"/>
    <property type="match status" value="1"/>
</dbReference>
<dbReference type="SUPFAM" id="SSF52540">
    <property type="entry name" value="P-loop containing nucleoside triphosphate hydrolases"/>
    <property type="match status" value="1"/>
</dbReference>
<evidence type="ECO:0000313" key="9">
    <source>
        <dbReference type="Proteomes" id="UP000198953"/>
    </source>
</evidence>
<dbReference type="Pfam" id="PF00486">
    <property type="entry name" value="Trans_reg_C"/>
    <property type="match status" value="1"/>
</dbReference>
<feature type="DNA-binding region" description="OmpR/PhoB-type" evidence="6">
    <location>
        <begin position="1"/>
        <end position="89"/>
    </location>
</feature>
<dbReference type="InterPro" id="IPR027417">
    <property type="entry name" value="P-loop_NTPase"/>
</dbReference>
<dbReference type="InterPro" id="IPR036388">
    <property type="entry name" value="WH-like_DNA-bd_sf"/>
</dbReference>
<dbReference type="GO" id="GO:0003677">
    <property type="term" value="F:DNA binding"/>
    <property type="evidence" value="ECO:0007669"/>
    <property type="project" value="UniProtKB-UniRule"/>
</dbReference>
<dbReference type="RefSeq" id="WP_177227224.1">
    <property type="nucleotide sequence ID" value="NZ_FOBF01000002.1"/>
</dbReference>
<dbReference type="PROSITE" id="PS51755">
    <property type="entry name" value="OMPR_PHOB"/>
    <property type="match status" value="1"/>
</dbReference>
<dbReference type="Pfam" id="PF03704">
    <property type="entry name" value="BTAD"/>
    <property type="match status" value="1"/>
</dbReference>
<keyword evidence="5" id="KW-0802">TPR repeat</keyword>
<evidence type="ECO:0000256" key="2">
    <source>
        <dbReference type="ARBA" id="ARBA00023015"/>
    </source>
</evidence>
<keyword evidence="9" id="KW-1185">Reference proteome</keyword>
<proteinExistence type="inferred from homology"/>
<dbReference type="EMBL" id="FOBF01000002">
    <property type="protein sequence ID" value="SEK69254.1"/>
    <property type="molecule type" value="Genomic_DNA"/>
</dbReference>
<dbReference type="GO" id="GO:0043531">
    <property type="term" value="F:ADP binding"/>
    <property type="evidence" value="ECO:0007669"/>
    <property type="project" value="InterPro"/>
</dbReference>
<dbReference type="InterPro" id="IPR019734">
    <property type="entry name" value="TPR_rpt"/>
</dbReference>
<sequence>MQFAVLGPLTVVSGGTALPLGSAKQRTLLAALLGHANTAVPARRLTEALWEDPPASAPENLRLYIHRLRRVLAEPGRIVRHGSGYLMVVRPGELDADRFGELAGEGVLAREAGDLNRARDLLGRALALWRGAAYGELAHTPLIREAAARLEEDRLRVTEERVGVDLEQGRHAELPAELKGLVRAHPYRESLRGLLMLALYGCGRQSEALDVFMETRALLGEQLGIEPGPRLRRLHEAILRADEDLLLPLLLPGREPATPVPRELPAPPPGFTGRADALKTLDETLDEALDETPRGDGRRGVVTVVAGPAGVGKTALAVHWGHRVAERFPGGQLYLDLHGYSPELPLSPARALTTLLGALGTPPERIPADVAQAAARYRSLVAGRRMLVVLDNAASAEQVRPLLPGAPGCLALVTSRDRLSGLVAQDGARRITLGLLTPAEAGELLGAVLGEPRVAAEPEAAAALTASCGRLPLALRIAAAHLLDRPLRPIADYADELSRGDPLARLEIEDDPGTAVRAALDLSYAALAAGERRMFRLLGIAPGVDVTAEGAAATAGLSRDRAERLLDRLAARHLLEERAPGRYAFHDLVRLHARATAHAEDGPGEREAAVERTYDWYLSAVDSAAELLYRHMVRLPPPRTSTMRFGGAGDARAWLDAESANLVAAAVEAAGAGRQEAWHLALALRGYFWMTGDTDAAVTVATAALTAARSARDLRGEAAARLALGQMLTRFGRFGEALGHLTEVVALTGRVEWPRCRASAFVALGTLHAEQGRLPQAAEHYRRSLELSRRCDDPAGQAVSLANLAYVASHAGDLEQAVAYGERVLARYRMDGSPDGEAAVLTDLGHVYHLLGRFGEALGRLERALALYRRHGPSVEEPVVLAALADVHGDLGRHERALELAEAAVHAARDDEGRARATAMAALGTAHRRLGRLPSALHHLDRALAVPEVTRHRLLETRIRLDRAATRLAAGDTAGTVADAEHALAIARAAGYRLWEGRALRLLAEATAGTRRSANPP</sequence>
<dbReference type="GO" id="GO:0000160">
    <property type="term" value="P:phosphorelay signal transduction system"/>
    <property type="evidence" value="ECO:0007669"/>
    <property type="project" value="InterPro"/>
</dbReference>
<dbReference type="InterPro" id="IPR051677">
    <property type="entry name" value="AfsR-DnrI-RedD_regulator"/>
</dbReference>
<evidence type="ECO:0000259" key="7">
    <source>
        <dbReference type="PROSITE" id="PS51755"/>
    </source>
</evidence>
<organism evidence="8 9">
    <name type="scientific">Nonomuraea pusilla</name>
    <dbReference type="NCBI Taxonomy" id="46177"/>
    <lineage>
        <taxon>Bacteria</taxon>
        <taxon>Bacillati</taxon>
        <taxon>Actinomycetota</taxon>
        <taxon>Actinomycetes</taxon>
        <taxon>Streptosporangiales</taxon>
        <taxon>Streptosporangiaceae</taxon>
        <taxon>Nonomuraea</taxon>
    </lineage>
</organism>
<dbReference type="InterPro" id="IPR003593">
    <property type="entry name" value="AAA+_ATPase"/>
</dbReference>
<dbReference type="InterPro" id="IPR011990">
    <property type="entry name" value="TPR-like_helical_dom_sf"/>
</dbReference>
<feature type="repeat" description="TPR" evidence="5">
    <location>
        <begin position="758"/>
        <end position="791"/>
    </location>
</feature>
<dbReference type="InterPro" id="IPR005158">
    <property type="entry name" value="BTAD"/>
</dbReference>
<accession>A0A1H7J4D7</accession>
<dbReference type="SMART" id="SM00862">
    <property type="entry name" value="Trans_reg_C"/>
    <property type="match status" value="1"/>
</dbReference>
<dbReference type="Gene3D" id="1.10.10.10">
    <property type="entry name" value="Winged helix-like DNA-binding domain superfamily/Winged helix DNA-binding domain"/>
    <property type="match status" value="1"/>
</dbReference>
<dbReference type="SMART" id="SM01043">
    <property type="entry name" value="BTAD"/>
    <property type="match status" value="1"/>
</dbReference>
<keyword evidence="3 6" id="KW-0238">DNA-binding</keyword>
<evidence type="ECO:0000256" key="5">
    <source>
        <dbReference type="PROSITE-ProRule" id="PRU00339"/>
    </source>
</evidence>
<dbReference type="InterPro" id="IPR001867">
    <property type="entry name" value="OmpR/PhoB-type_DNA-bd"/>
</dbReference>
<evidence type="ECO:0000256" key="1">
    <source>
        <dbReference type="ARBA" id="ARBA00005820"/>
    </source>
</evidence>
<dbReference type="PANTHER" id="PTHR35807">
    <property type="entry name" value="TRANSCRIPTIONAL REGULATOR REDD-RELATED"/>
    <property type="match status" value="1"/>
</dbReference>
<dbReference type="Gene3D" id="1.25.40.10">
    <property type="entry name" value="Tetratricopeptide repeat domain"/>
    <property type="match status" value="2"/>
</dbReference>
<dbReference type="Pfam" id="PF13374">
    <property type="entry name" value="TPR_10"/>
    <property type="match status" value="1"/>
</dbReference>
<dbReference type="PRINTS" id="PR00364">
    <property type="entry name" value="DISEASERSIST"/>
</dbReference>
<dbReference type="SMART" id="SM00382">
    <property type="entry name" value="AAA"/>
    <property type="match status" value="1"/>
</dbReference>
<keyword evidence="4" id="KW-0804">Transcription</keyword>
<protein>
    <submittedName>
        <fullName evidence="8">DNA-binding transcriptional activator of the SARP family</fullName>
    </submittedName>
</protein>
<evidence type="ECO:0000256" key="6">
    <source>
        <dbReference type="PROSITE-ProRule" id="PRU01091"/>
    </source>
</evidence>
<name>A0A1H7J4D7_9ACTN</name>
<dbReference type="Pfam" id="PF13424">
    <property type="entry name" value="TPR_12"/>
    <property type="match status" value="2"/>
</dbReference>
<dbReference type="SUPFAM" id="SSF46894">
    <property type="entry name" value="C-terminal effector domain of the bipartite response regulators"/>
    <property type="match status" value="1"/>
</dbReference>
<dbReference type="GO" id="GO:0006355">
    <property type="term" value="P:regulation of DNA-templated transcription"/>
    <property type="evidence" value="ECO:0007669"/>
    <property type="project" value="InterPro"/>
</dbReference>
<feature type="repeat" description="TPR" evidence="5">
    <location>
        <begin position="838"/>
        <end position="871"/>
    </location>
</feature>
<reference evidence="8 9" key="1">
    <citation type="submission" date="2016-10" db="EMBL/GenBank/DDBJ databases">
        <authorList>
            <person name="de Groot N.N."/>
        </authorList>
    </citation>
    <scope>NUCLEOTIDE SEQUENCE [LARGE SCALE GENOMIC DNA]</scope>
    <source>
        <strain evidence="8 9">DSM 43357</strain>
    </source>
</reference>
<dbReference type="PANTHER" id="PTHR35807:SF1">
    <property type="entry name" value="TRANSCRIPTIONAL REGULATOR REDD"/>
    <property type="match status" value="1"/>
</dbReference>
<comment type="similarity">
    <text evidence="1">Belongs to the AfsR/DnrI/RedD regulatory family.</text>
</comment>
<keyword evidence="2" id="KW-0805">Transcription regulation</keyword>